<dbReference type="Proteomes" id="UP001642540">
    <property type="component" value="Unassembled WGS sequence"/>
</dbReference>
<protein>
    <submittedName>
        <fullName evidence="1">Uncharacterized protein</fullName>
    </submittedName>
</protein>
<reference evidence="1 2" key="1">
    <citation type="submission" date="2024-08" db="EMBL/GenBank/DDBJ databases">
        <authorList>
            <person name="Cucini C."/>
            <person name="Frati F."/>
        </authorList>
    </citation>
    <scope>NUCLEOTIDE SEQUENCE [LARGE SCALE GENOMIC DNA]</scope>
</reference>
<organism evidence="1 2">
    <name type="scientific">Orchesella dallaii</name>
    <dbReference type="NCBI Taxonomy" id="48710"/>
    <lineage>
        <taxon>Eukaryota</taxon>
        <taxon>Metazoa</taxon>
        <taxon>Ecdysozoa</taxon>
        <taxon>Arthropoda</taxon>
        <taxon>Hexapoda</taxon>
        <taxon>Collembola</taxon>
        <taxon>Entomobryomorpha</taxon>
        <taxon>Entomobryoidea</taxon>
        <taxon>Orchesellidae</taxon>
        <taxon>Orchesellinae</taxon>
        <taxon>Orchesella</taxon>
    </lineage>
</organism>
<keyword evidence="2" id="KW-1185">Reference proteome</keyword>
<gene>
    <name evidence="1" type="ORF">ODALV1_LOCUS8350</name>
</gene>
<dbReference type="EMBL" id="CAXLJM020000025">
    <property type="protein sequence ID" value="CAL8092887.1"/>
    <property type="molecule type" value="Genomic_DNA"/>
</dbReference>
<sequence length="100" mass="11259">MGCRVGRWVYVTSWGSPREHQVRVVLREHRQFSWDCTSFAAASIYCLARHISKRLGGAENFSEYQPGLLILGKKFNLLYSGRRVVVGCELLDGLASKVLG</sequence>
<proteinExistence type="predicted"/>
<accession>A0ABP1Q7Y0</accession>
<evidence type="ECO:0000313" key="2">
    <source>
        <dbReference type="Proteomes" id="UP001642540"/>
    </source>
</evidence>
<evidence type="ECO:0000313" key="1">
    <source>
        <dbReference type="EMBL" id="CAL8092887.1"/>
    </source>
</evidence>
<name>A0ABP1Q7Y0_9HEXA</name>
<comment type="caution">
    <text evidence="1">The sequence shown here is derived from an EMBL/GenBank/DDBJ whole genome shotgun (WGS) entry which is preliminary data.</text>
</comment>